<gene>
    <name evidence="3" type="ORF">ACFO6X_13755</name>
</gene>
<dbReference type="Proteomes" id="UP001596001">
    <property type="component" value="Unassembled WGS sequence"/>
</dbReference>
<feature type="transmembrane region" description="Helical" evidence="2">
    <location>
        <begin position="12"/>
        <end position="35"/>
    </location>
</feature>
<keyword evidence="2" id="KW-0812">Transmembrane</keyword>
<keyword evidence="4" id="KW-1185">Reference proteome</keyword>
<name>A0ABV9QFF9_9BURK</name>
<dbReference type="EMBL" id="JBHSHJ010000013">
    <property type="protein sequence ID" value="MFC4790046.1"/>
    <property type="molecule type" value="Genomic_DNA"/>
</dbReference>
<reference evidence="4" key="1">
    <citation type="journal article" date="2019" name="Int. J. Syst. Evol. Microbiol.">
        <title>The Global Catalogue of Microorganisms (GCM) 10K type strain sequencing project: providing services to taxonomists for standard genome sequencing and annotation.</title>
        <authorList>
            <consortium name="The Broad Institute Genomics Platform"/>
            <consortium name="The Broad Institute Genome Sequencing Center for Infectious Disease"/>
            <person name="Wu L."/>
            <person name="Ma J."/>
        </authorList>
    </citation>
    <scope>NUCLEOTIDE SEQUENCE [LARGE SCALE GENOMIC DNA]</scope>
    <source>
        <strain evidence="4">CCUG 49452</strain>
    </source>
</reference>
<keyword evidence="2" id="KW-0472">Membrane</keyword>
<evidence type="ECO:0000256" key="2">
    <source>
        <dbReference type="SAM" id="Phobius"/>
    </source>
</evidence>
<sequence length="438" mass="44604">MKMRRRMAGFTLVEISVALLALGLILPGAVVYWQLSERQRVSASQANVQQQARDAVVGFLHANYRLPCPAADALGVESCTEGTGLRQVGFVPWRTLGLPRPEAGALRYGVYREDSAVAHEDRDLAAIKDRMNPLRVRTPNPTPQNGNAPNANAPPVPSVAAGLLGATQSGDPANPLNTACNAANSPPCPLGGAQSVNQIDVCLALNTASEALVAPAGQLAVNMLAGRRPVAFLIAAPGLLDADGNGQNFDGANASASSSAPTFEAPGMAVSNAYDDVVLAASHAELFSELQCAGALSAASHAHFNAATGAFVLERALYDYRDQLYVSVKLAEADVAAAGAGVAGAASGVLDAAKEMLSATADTTMSVGARSFQIGLAAAGIVAAAAGGVAAGLAMADSISSLAEAEDVHSDFATRTTAMTNLAISVNRNTLTADALGF</sequence>
<organism evidence="3 4">
    <name type="scientific">Giesbergeria sinuosa</name>
    <dbReference type="NCBI Taxonomy" id="80883"/>
    <lineage>
        <taxon>Bacteria</taxon>
        <taxon>Pseudomonadati</taxon>
        <taxon>Pseudomonadota</taxon>
        <taxon>Betaproteobacteria</taxon>
        <taxon>Burkholderiales</taxon>
        <taxon>Comamonadaceae</taxon>
        <taxon>Giesbergeria</taxon>
    </lineage>
</organism>
<keyword evidence="2" id="KW-1133">Transmembrane helix</keyword>
<evidence type="ECO:0000313" key="4">
    <source>
        <dbReference type="Proteomes" id="UP001596001"/>
    </source>
</evidence>
<accession>A0ABV9QFF9</accession>
<evidence type="ECO:0000313" key="3">
    <source>
        <dbReference type="EMBL" id="MFC4790046.1"/>
    </source>
</evidence>
<comment type="caution">
    <text evidence="3">The sequence shown here is derived from an EMBL/GenBank/DDBJ whole genome shotgun (WGS) entry which is preliminary data.</text>
</comment>
<dbReference type="RefSeq" id="WP_382434019.1">
    <property type="nucleotide sequence ID" value="NZ_JBHSHJ010000013.1"/>
</dbReference>
<feature type="region of interest" description="Disordered" evidence="1">
    <location>
        <begin position="134"/>
        <end position="156"/>
    </location>
</feature>
<protein>
    <submittedName>
        <fullName evidence="3">Type II secretion system protein</fullName>
    </submittedName>
</protein>
<proteinExistence type="predicted"/>
<evidence type="ECO:0000256" key="1">
    <source>
        <dbReference type="SAM" id="MobiDB-lite"/>
    </source>
</evidence>